<dbReference type="InterPro" id="IPR035908">
    <property type="entry name" value="F0_ATP_A_sf"/>
</dbReference>
<geneLocation type="mitochondrion" evidence="13"/>
<evidence type="ECO:0000313" key="13">
    <source>
        <dbReference type="EMBL" id="AAY16817.1"/>
    </source>
</evidence>
<feature type="transmembrane region" description="Helical" evidence="12">
    <location>
        <begin position="194"/>
        <end position="217"/>
    </location>
</feature>
<dbReference type="CDD" id="cd00310">
    <property type="entry name" value="ATP-synt_Fo_a_6"/>
    <property type="match status" value="1"/>
</dbReference>
<dbReference type="InterPro" id="IPR000568">
    <property type="entry name" value="ATP_synth_F0_asu"/>
</dbReference>
<dbReference type="PRINTS" id="PR00123">
    <property type="entry name" value="ATPASEA"/>
</dbReference>
<evidence type="ECO:0000256" key="9">
    <source>
        <dbReference type="ARBA" id="ARBA00023136"/>
    </source>
</evidence>
<dbReference type="Gene3D" id="1.20.120.220">
    <property type="entry name" value="ATP synthase, F0 complex, subunit A"/>
    <property type="match status" value="1"/>
</dbReference>
<evidence type="ECO:0000256" key="12">
    <source>
        <dbReference type="SAM" id="Phobius"/>
    </source>
</evidence>
<keyword evidence="9 12" id="KW-0472">Membrane</keyword>
<feature type="transmembrane region" description="Helical" evidence="12">
    <location>
        <begin position="99"/>
        <end position="119"/>
    </location>
</feature>
<dbReference type="GO" id="GO:0005743">
    <property type="term" value="C:mitochondrial inner membrane"/>
    <property type="evidence" value="ECO:0007669"/>
    <property type="project" value="UniProtKB-SubCell"/>
</dbReference>
<dbReference type="AlphaFoldDB" id="Q535G1"/>
<evidence type="ECO:0000256" key="5">
    <source>
        <dbReference type="ARBA" id="ARBA00022692"/>
    </source>
</evidence>
<keyword evidence="4" id="KW-0138">CF(0)</keyword>
<organism evidence="13">
    <name type="scientific">Phrynus sp. AH-2005</name>
    <dbReference type="NCBI Taxonomy" id="309714"/>
    <lineage>
        <taxon>Eukaryota</taxon>
        <taxon>Metazoa</taxon>
        <taxon>Ecdysozoa</taxon>
        <taxon>Arthropoda</taxon>
        <taxon>Chelicerata</taxon>
        <taxon>Arachnida</taxon>
        <taxon>Amblypygi</taxon>
        <taxon>Phrynidae</taxon>
        <taxon>Phrynus</taxon>
    </lineage>
</organism>
<dbReference type="GO" id="GO:0045259">
    <property type="term" value="C:proton-transporting ATP synthase complex"/>
    <property type="evidence" value="ECO:0007669"/>
    <property type="project" value="UniProtKB-KW"/>
</dbReference>
<name>Q535G1_9ARAC</name>
<sequence length="222" mass="24904">MMASLFSIFDPSTPPLLHLNWLSLLIPLTTFPPIFWLINSNILTIPKFILSSLFSEIKTLTSYSFTKGLTLILLSMFTFTLLNNFMGLLPHVFTATSHLMMTISMALPFWLTFMIFGWINNTTQMFSHMIPVGTPPILSTFMVCVETISNLIRPITLSVRLSANMIAGHLILALLSNCFSLSTNSIPMMIPEIMLISLESAVAIIQAYVFTILICLYSTEIH</sequence>
<evidence type="ECO:0000256" key="10">
    <source>
        <dbReference type="ARBA" id="ARBA00023310"/>
    </source>
</evidence>
<protein>
    <recommendedName>
        <fullName evidence="11">ATP synthase subunit a</fullName>
    </recommendedName>
</protein>
<evidence type="ECO:0000256" key="1">
    <source>
        <dbReference type="ARBA" id="ARBA00004141"/>
    </source>
</evidence>
<dbReference type="SUPFAM" id="SSF81336">
    <property type="entry name" value="F1F0 ATP synthase subunit A"/>
    <property type="match status" value="1"/>
</dbReference>
<keyword evidence="13" id="KW-0496">Mitochondrion</keyword>
<dbReference type="PANTHER" id="PTHR11410:SF0">
    <property type="entry name" value="ATP SYNTHASE SUBUNIT A"/>
    <property type="match status" value="1"/>
</dbReference>
<comment type="similarity">
    <text evidence="2">Belongs to the ATPase A chain family.</text>
</comment>
<keyword evidence="10" id="KW-0066">ATP synthesis</keyword>
<dbReference type="GO" id="GO:0046933">
    <property type="term" value="F:proton-transporting ATP synthase activity, rotational mechanism"/>
    <property type="evidence" value="ECO:0007669"/>
    <property type="project" value="TreeGrafter"/>
</dbReference>
<dbReference type="InterPro" id="IPR023011">
    <property type="entry name" value="ATP_synth_F0_asu_AS"/>
</dbReference>
<reference evidence="13" key="1">
    <citation type="journal article" date="2005" name="Syst. Biol.">
        <title>Evidence for multiple reversals of asymmetric mutational constraints during the evolution of the mitochondrial genome of metazoa, and consequences for phylogenetic inferences.</title>
        <authorList>
            <person name="Hassanin A."/>
            <person name="Leger N."/>
            <person name="Deutsch J."/>
        </authorList>
    </citation>
    <scope>NUCLEOTIDE SEQUENCE</scope>
</reference>
<feature type="transmembrane region" description="Helical" evidence="12">
    <location>
        <begin position="161"/>
        <end position="182"/>
    </location>
</feature>
<gene>
    <name evidence="13" type="primary">ATP6</name>
</gene>
<reference evidence="13" key="2">
    <citation type="journal article" date="2006" name="Mol. Phylogenet. Evol.">
        <title>Phylogeny of Arthropoda inferred from mitochondrial sequences: strategies for limiting the misleading effects of multiple changes in pattern and rates of substitution.</title>
        <authorList>
            <person name="Hassanin A."/>
        </authorList>
    </citation>
    <scope>NUCLEOTIDE SEQUENCE</scope>
</reference>
<keyword evidence="3" id="KW-0813">Transport</keyword>
<dbReference type="Pfam" id="PF00119">
    <property type="entry name" value="ATP-synt_A"/>
    <property type="match status" value="1"/>
</dbReference>
<dbReference type="NCBIfam" id="TIGR01131">
    <property type="entry name" value="ATP_synt_6_or_A"/>
    <property type="match status" value="1"/>
</dbReference>
<evidence type="ECO:0000256" key="2">
    <source>
        <dbReference type="ARBA" id="ARBA00006810"/>
    </source>
</evidence>
<keyword evidence="5 12" id="KW-0812">Transmembrane</keyword>
<comment type="subcellular location">
    <subcellularLocation>
        <location evidence="1">Membrane</location>
        <topology evidence="1">Multi-pass membrane protein</topology>
    </subcellularLocation>
    <subcellularLocation>
        <location evidence="11">Mitochondrion inner membrane</location>
        <topology evidence="11">Multi-pass membrane protein</topology>
    </subcellularLocation>
</comment>
<evidence type="ECO:0000256" key="4">
    <source>
        <dbReference type="ARBA" id="ARBA00022547"/>
    </source>
</evidence>
<proteinExistence type="inferred from homology"/>
<evidence type="ECO:0000256" key="7">
    <source>
        <dbReference type="ARBA" id="ARBA00022989"/>
    </source>
</evidence>
<keyword evidence="8" id="KW-0406">Ion transport</keyword>
<dbReference type="PROSITE" id="PS00449">
    <property type="entry name" value="ATPASE_A"/>
    <property type="match status" value="1"/>
</dbReference>
<evidence type="ECO:0000256" key="8">
    <source>
        <dbReference type="ARBA" id="ARBA00023065"/>
    </source>
</evidence>
<evidence type="ECO:0000256" key="11">
    <source>
        <dbReference type="RuleBase" id="RU004450"/>
    </source>
</evidence>
<dbReference type="InterPro" id="IPR045083">
    <property type="entry name" value="ATP_synth_F0_asu_bact/mt"/>
</dbReference>
<evidence type="ECO:0000256" key="6">
    <source>
        <dbReference type="ARBA" id="ARBA00022781"/>
    </source>
</evidence>
<evidence type="ECO:0000256" key="3">
    <source>
        <dbReference type="ARBA" id="ARBA00022448"/>
    </source>
</evidence>
<feature type="transmembrane region" description="Helical" evidence="12">
    <location>
        <begin position="20"/>
        <end position="39"/>
    </location>
</feature>
<keyword evidence="6" id="KW-0375">Hydrogen ion transport</keyword>
<accession>Q535G1</accession>
<dbReference type="EMBL" id="AY731172">
    <property type="protein sequence ID" value="AAY16817.1"/>
    <property type="molecule type" value="Genomic_DNA"/>
</dbReference>
<dbReference type="PANTHER" id="PTHR11410">
    <property type="entry name" value="ATP SYNTHASE SUBUNIT A"/>
    <property type="match status" value="1"/>
</dbReference>
<keyword evidence="7 12" id="KW-1133">Transmembrane helix</keyword>
<feature type="transmembrane region" description="Helical" evidence="12">
    <location>
        <begin position="60"/>
        <end position="79"/>
    </location>
</feature>